<dbReference type="InterPro" id="IPR000485">
    <property type="entry name" value="AsnC-type_HTH_dom"/>
</dbReference>
<dbReference type="RefSeq" id="WP_193186892.1">
    <property type="nucleotide sequence ID" value="NZ_JACVXA010000104.1"/>
</dbReference>
<dbReference type="Proteomes" id="UP000609121">
    <property type="component" value="Unassembled WGS sequence"/>
</dbReference>
<sequence>MPLIDDTDRQILALLTENARLPVKGLADRLGLSRTTVTARLDRLVGQGVIRKFTILTDTAESAPVRAMMMVELQGSLSRAVIRRMRAMPEIASLHSTNGAWDLVAEIRAADLRDFDRVLRLIREIPGVLNSETSLLLDSVL</sequence>
<gene>
    <name evidence="5" type="ORF">ICN82_20260</name>
</gene>
<dbReference type="SUPFAM" id="SSF54909">
    <property type="entry name" value="Dimeric alpha+beta barrel"/>
    <property type="match status" value="1"/>
</dbReference>
<dbReference type="PRINTS" id="PR00033">
    <property type="entry name" value="HTHASNC"/>
</dbReference>
<dbReference type="PANTHER" id="PTHR30154">
    <property type="entry name" value="LEUCINE-RESPONSIVE REGULATORY PROTEIN"/>
    <property type="match status" value="1"/>
</dbReference>
<evidence type="ECO:0000256" key="2">
    <source>
        <dbReference type="ARBA" id="ARBA00023125"/>
    </source>
</evidence>
<keyword evidence="3" id="KW-0804">Transcription</keyword>
<comment type="caution">
    <text evidence="5">The sequence shown here is derived from an EMBL/GenBank/DDBJ whole genome shotgun (WGS) entry which is preliminary data.</text>
</comment>
<dbReference type="GO" id="GO:0005829">
    <property type="term" value="C:cytosol"/>
    <property type="evidence" value="ECO:0007669"/>
    <property type="project" value="TreeGrafter"/>
</dbReference>
<dbReference type="Pfam" id="PF01037">
    <property type="entry name" value="AsnC_trans_reg"/>
    <property type="match status" value="1"/>
</dbReference>
<name>A0A8J7D1A3_9RHOB</name>
<proteinExistence type="predicted"/>
<dbReference type="SUPFAM" id="SSF46785">
    <property type="entry name" value="Winged helix' DNA-binding domain"/>
    <property type="match status" value="1"/>
</dbReference>
<dbReference type="InterPro" id="IPR011008">
    <property type="entry name" value="Dimeric_a/b-barrel"/>
</dbReference>
<dbReference type="GO" id="GO:0043565">
    <property type="term" value="F:sequence-specific DNA binding"/>
    <property type="evidence" value="ECO:0007669"/>
    <property type="project" value="InterPro"/>
</dbReference>
<dbReference type="InterPro" id="IPR036388">
    <property type="entry name" value="WH-like_DNA-bd_sf"/>
</dbReference>
<dbReference type="GO" id="GO:0043200">
    <property type="term" value="P:response to amino acid"/>
    <property type="evidence" value="ECO:0007669"/>
    <property type="project" value="TreeGrafter"/>
</dbReference>
<keyword evidence="1" id="KW-0805">Transcription regulation</keyword>
<dbReference type="Pfam" id="PF13412">
    <property type="entry name" value="HTH_24"/>
    <property type="match status" value="1"/>
</dbReference>
<protein>
    <submittedName>
        <fullName evidence="5">Lrp/AsnC family transcriptional regulator</fullName>
    </submittedName>
</protein>
<keyword evidence="6" id="KW-1185">Reference proteome</keyword>
<reference evidence="5" key="1">
    <citation type="submission" date="2020-09" db="EMBL/GenBank/DDBJ databases">
        <title>A novel bacterium of genus Mangrovicoccus, isolated from South China Sea.</title>
        <authorList>
            <person name="Huang H."/>
            <person name="Mo K."/>
            <person name="Hu Y."/>
        </authorList>
    </citation>
    <scope>NUCLEOTIDE SEQUENCE</scope>
    <source>
        <strain evidence="5">HB182678</strain>
    </source>
</reference>
<evidence type="ECO:0000313" key="5">
    <source>
        <dbReference type="EMBL" id="MBE3640543.1"/>
    </source>
</evidence>
<dbReference type="PANTHER" id="PTHR30154:SF34">
    <property type="entry name" value="TRANSCRIPTIONAL REGULATOR AZLB"/>
    <property type="match status" value="1"/>
</dbReference>
<dbReference type="InterPro" id="IPR019888">
    <property type="entry name" value="Tscrpt_reg_AsnC-like"/>
</dbReference>
<evidence type="ECO:0000313" key="6">
    <source>
        <dbReference type="Proteomes" id="UP000609121"/>
    </source>
</evidence>
<dbReference type="SMART" id="SM00344">
    <property type="entry name" value="HTH_ASNC"/>
    <property type="match status" value="1"/>
</dbReference>
<dbReference type="CDD" id="cd00090">
    <property type="entry name" value="HTH_ARSR"/>
    <property type="match status" value="1"/>
</dbReference>
<dbReference type="EMBL" id="JACVXA010000104">
    <property type="protein sequence ID" value="MBE3640543.1"/>
    <property type="molecule type" value="Genomic_DNA"/>
</dbReference>
<evidence type="ECO:0000256" key="1">
    <source>
        <dbReference type="ARBA" id="ARBA00023015"/>
    </source>
</evidence>
<feature type="domain" description="HTH asnC-type" evidence="4">
    <location>
        <begin position="4"/>
        <end position="65"/>
    </location>
</feature>
<organism evidence="5 6">
    <name type="scientific">Mangrovicoccus algicola</name>
    <dbReference type="NCBI Taxonomy" id="2771008"/>
    <lineage>
        <taxon>Bacteria</taxon>
        <taxon>Pseudomonadati</taxon>
        <taxon>Pseudomonadota</taxon>
        <taxon>Alphaproteobacteria</taxon>
        <taxon>Rhodobacterales</taxon>
        <taxon>Paracoccaceae</taxon>
        <taxon>Mangrovicoccus</taxon>
    </lineage>
</organism>
<evidence type="ECO:0000256" key="3">
    <source>
        <dbReference type="ARBA" id="ARBA00023163"/>
    </source>
</evidence>
<evidence type="ECO:0000259" key="4">
    <source>
        <dbReference type="PROSITE" id="PS50956"/>
    </source>
</evidence>
<dbReference type="Gene3D" id="3.30.70.920">
    <property type="match status" value="1"/>
</dbReference>
<dbReference type="AlphaFoldDB" id="A0A8J7D1A3"/>
<dbReference type="GO" id="GO:0006355">
    <property type="term" value="P:regulation of DNA-templated transcription"/>
    <property type="evidence" value="ECO:0007669"/>
    <property type="project" value="UniProtKB-ARBA"/>
</dbReference>
<dbReference type="InterPro" id="IPR019887">
    <property type="entry name" value="Tscrpt_reg_AsnC/Lrp_C"/>
</dbReference>
<keyword evidence="2" id="KW-0238">DNA-binding</keyword>
<dbReference type="InterPro" id="IPR011991">
    <property type="entry name" value="ArsR-like_HTH"/>
</dbReference>
<accession>A0A8J7D1A3</accession>
<dbReference type="InterPro" id="IPR036390">
    <property type="entry name" value="WH_DNA-bd_sf"/>
</dbReference>
<dbReference type="PROSITE" id="PS50956">
    <property type="entry name" value="HTH_ASNC_2"/>
    <property type="match status" value="1"/>
</dbReference>
<dbReference type="Gene3D" id="1.10.10.10">
    <property type="entry name" value="Winged helix-like DNA-binding domain superfamily/Winged helix DNA-binding domain"/>
    <property type="match status" value="1"/>
</dbReference>